<comment type="caution">
    <text evidence="1">The sequence shown here is derived from an EMBL/GenBank/DDBJ whole genome shotgun (WGS) entry which is preliminary data.</text>
</comment>
<evidence type="ECO:0000313" key="1">
    <source>
        <dbReference type="EMBL" id="KAF5356322.1"/>
    </source>
</evidence>
<organism evidence="1 2">
    <name type="scientific">Leucocoprinus leucothites</name>
    <dbReference type="NCBI Taxonomy" id="201217"/>
    <lineage>
        <taxon>Eukaryota</taxon>
        <taxon>Fungi</taxon>
        <taxon>Dikarya</taxon>
        <taxon>Basidiomycota</taxon>
        <taxon>Agaricomycotina</taxon>
        <taxon>Agaricomycetes</taxon>
        <taxon>Agaricomycetidae</taxon>
        <taxon>Agaricales</taxon>
        <taxon>Agaricineae</taxon>
        <taxon>Agaricaceae</taxon>
        <taxon>Leucocoprinus</taxon>
    </lineage>
</organism>
<reference evidence="1 2" key="1">
    <citation type="journal article" date="2020" name="ISME J.">
        <title>Uncovering the hidden diversity of litter-decomposition mechanisms in mushroom-forming fungi.</title>
        <authorList>
            <person name="Floudas D."/>
            <person name="Bentzer J."/>
            <person name="Ahren D."/>
            <person name="Johansson T."/>
            <person name="Persson P."/>
            <person name="Tunlid A."/>
        </authorList>
    </citation>
    <scope>NUCLEOTIDE SEQUENCE [LARGE SCALE GENOMIC DNA]</scope>
    <source>
        <strain evidence="1 2">CBS 146.42</strain>
    </source>
</reference>
<evidence type="ECO:0000313" key="2">
    <source>
        <dbReference type="Proteomes" id="UP000559027"/>
    </source>
</evidence>
<name>A0A8H5G0Z7_9AGAR</name>
<keyword evidence="2" id="KW-1185">Reference proteome</keyword>
<proteinExistence type="predicted"/>
<dbReference type="OrthoDB" id="276422at2759"/>
<accession>A0A8H5G0Z7</accession>
<dbReference type="AlphaFoldDB" id="A0A8H5G0Z7"/>
<gene>
    <name evidence="1" type="ORF">D9756_003673</name>
</gene>
<dbReference type="Proteomes" id="UP000559027">
    <property type="component" value="Unassembled WGS sequence"/>
</dbReference>
<protein>
    <submittedName>
        <fullName evidence="1">Uncharacterized protein</fullName>
    </submittedName>
</protein>
<dbReference type="EMBL" id="JAACJO010000007">
    <property type="protein sequence ID" value="KAF5356322.1"/>
    <property type="molecule type" value="Genomic_DNA"/>
</dbReference>
<sequence length="370" mass="41843">MYVFNHPLAQQNPQALRHNESILKSPTPHSPMSSRRLVPKVSNDVSLTRFLVRDRRSAVLPPPPPTSPIPKENAWLTDVDVDPGEYEIMDGRLHDLYDAGHVKAIFSQLRERETSTLLETGVYNALIEMHFGMATQKELENQDSWLGEVFDLYEILDSGAERVAPHSITYRLCSCSVPGYTIIGDLRLAYRKLLLRMHQCQISPSLVIAETVFDTHETAIETIQTLSQIAIYLNVLEAVTRLGRAEAVASPEDGLRDVPEAIPVMSEPTRMVTLLWTRQSLLTPPNTITAQLMPATAPAQAQKTRCHAKPQPWTSRNTGGYIYCKTPVMRYKDFNKHIAVKMADMMFSLNVLHRSRRPGFYTMEDLPHDL</sequence>